<gene>
    <name evidence="2" type="ORF">J7I43_17195</name>
</gene>
<keyword evidence="2" id="KW-0808">Transferase</keyword>
<dbReference type="GO" id="GO:0032259">
    <property type="term" value="P:methylation"/>
    <property type="evidence" value="ECO:0007669"/>
    <property type="project" value="UniProtKB-KW"/>
</dbReference>
<dbReference type="GO" id="GO:0008168">
    <property type="term" value="F:methyltransferase activity"/>
    <property type="evidence" value="ECO:0007669"/>
    <property type="project" value="UniProtKB-KW"/>
</dbReference>
<evidence type="ECO:0000313" key="3">
    <source>
        <dbReference type="Proteomes" id="UP000679126"/>
    </source>
</evidence>
<organism evidence="2 3">
    <name type="scientific">Chitinophaga chungangae</name>
    <dbReference type="NCBI Taxonomy" id="2821488"/>
    <lineage>
        <taxon>Bacteria</taxon>
        <taxon>Pseudomonadati</taxon>
        <taxon>Bacteroidota</taxon>
        <taxon>Chitinophagia</taxon>
        <taxon>Chitinophagales</taxon>
        <taxon>Chitinophagaceae</taxon>
        <taxon>Chitinophaga</taxon>
    </lineage>
</organism>
<dbReference type="SUPFAM" id="SSF53335">
    <property type="entry name" value="S-adenosyl-L-methionine-dependent methyltransferases"/>
    <property type="match status" value="1"/>
</dbReference>
<dbReference type="Pfam" id="PF13649">
    <property type="entry name" value="Methyltransf_25"/>
    <property type="match status" value="1"/>
</dbReference>
<evidence type="ECO:0000259" key="1">
    <source>
        <dbReference type="Pfam" id="PF13649"/>
    </source>
</evidence>
<reference evidence="3" key="1">
    <citation type="submission" date="2021-03" db="EMBL/GenBank/DDBJ databases">
        <title>Assistant Professor.</title>
        <authorList>
            <person name="Huq M.A."/>
        </authorList>
    </citation>
    <scope>NUCLEOTIDE SEQUENCE [LARGE SCALE GENOMIC DNA]</scope>
    <source>
        <strain evidence="3">MAH-28</strain>
    </source>
</reference>
<dbReference type="Gene3D" id="3.40.50.150">
    <property type="entry name" value="Vaccinia Virus protein VP39"/>
    <property type="match status" value="1"/>
</dbReference>
<comment type="caution">
    <text evidence="2">The sequence shown here is derived from an EMBL/GenBank/DDBJ whole genome shotgun (WGS) entry which is preliminary data.</text>
</comment>
<name>A0ABS3YH16_9BACT</name>
<sequence length="311" mass="34829">MEKFKQLQKIKEIYDQGGNIIQYLKSIGKNRANTIEDILISYDFQAGSYIKYLSDNSEFNQNYSKALATVIDKLGDIGSLMEVGVGEATTLSSLLKNMEKKPAAVFGFDISWSRLKFAKGLLSDRNASNATLFTANLFEIPLLDNSIDVVYTSHSIEPNGGREAEALKELYRVAKNYLVLLEPSYEFADDEAKARMEQHGYITALYKTAKELGYNIVEHRLFDHSANPLNPTGLIIIEKKETASGPSGLVCPISRTALVKHNESLLYSRESFLAYPVIDGIPCLLKENSVLAIHLLTEYDEFKSANNIEYQ</sequence>
<dbReference type="Proteomes" id="UP000679126">
    <property type="component" value="Unassembled WGS sequence"/>
</dbReference>
<dbReference type="SUPFAM" id="SSF158997">
    <property type="entry name" value="Trm112p-like"/>
    <property type="match status" value="1"/>
</dbReference>
<accession>A0ABS3YH16</accession>
<dbReference type="InterPro" id="IPR029063">
    <property type="entry name" value="SAM-dependent_MTases_sf"/>
</dbReference>
<dbReference type="Gene3D" id="2.20.25.10">
    <property type="match status" value="1"/>
</dbReference>
<dbReference type="RefSeq" id="WP_209147089.1">
    <property type="nucleotide sequence ID" value="NZ_JAGHKP010000003.1"/>
</dbReference>
<evidence type="ECO:0000313" key="2">
    <source>
        <dbReference type="EMBL" id="MBO9153966.1"/>
    </source>
</evidence>
<protein>
    <submittedName>
        <fullName evidence="2">Methyltransferase domain-containing protein</fullName>
    </submittedName>
</protein>
<feature type="domain" description="Methyltransferase" evidence="1">
    <location>
        <begin position="81"/>
        <end position="175"/>
    </location>
</feature>
<keyword evidence="2" id="KW-0489">Methyltransferase</keyword>
<dbReference type="EMBL" id="JAGHKP010000003">
    <property type="protein sequence ID" value="MBO9153966.1"/>
    <property type="molecule type" value="Genomic_DNA"/>
</dbReference>
<proteinExistence type="predicted"/>
<dbReference type="CDD" id="cd02440">
    <property type="entry name" value="AdoMet_MTases"/>
    <property type="match status" value="1"/>
</dbReference>
<dbReference type="InterPro" id="IPR041698">
    <property type="entry name" value="Methyltransf_25"/>
</dbReference>
<keyword evidence="3" id="KW-1185">Reference proteome</keyword>